<keyword evidence="2" id="KW-1185">Reference proteome</keyword>
<reference evidence="1 2" key="1">
    <citation type="submission" date="2016-05" db="EMBL/GenBank/DDBJ databases">
        <authorList>
            <person name="Lavstsen T."/>
            <person name="Jespersen J.S."/>
        </authorList>
    </citation>
    <scope>NUCLEOTIDE SEQUENCE [LARGE SCALE GENOMIC DNA]</scope>
    <source>
        <strain evidence="1 2">B7-9</strain>
    </source>
</reference>
<comment type="caution">
    <text evidence="1">The sequence shown here is derived from an EMBL/GenBank/DDBJ whole genome shotgun (WGS) entry which is preliminary data.</text>
</comment>
<dbReference type="EMBL" id="LYXE01000086">
    <property type="protein sequence ID" value="PDV98967.1"/>
    <property type="molecule type" value="Genomic_DNA"/>
</dbReference>
<evidence type="ECO:0000313" key="2">
    <source>
        <dbReference type="Proteomes" id="UP000220922"/>
    </source>
</evidence>
<evidence type="ECO:0000313" key="1">
    <source>
        <dbReference type="EMBL" id="PDV98967.1"/>
    </source>
</evidence>
<gene>
    <name evidence="1" type="ORF">A9Q02_14035</name>
</gene>
<organism evidence="1 2">
    <name type="scientific">Candidatus Chloroploca asiatica</name>
    <dbReference type="NCBI Taxonomy" id="1506545"/>
    <lineage>
        <taxon>Bacteria</taxon>
        <taxon>Bacillati</taxon>
        <taxon>Chloroflexota</taxon>
        <taxon>Chloroflexia</taxon>
        <taxon>Chloroflexales</taxon>
        <taxon>Chloroflexineae</taxon>
        <taxon>Oscillochloridaceae</taxon>
        <taxon>Candidatus Chloroploca</taxon>
    </lineage>
</organism>
<dbReference type="Proteomes" id="UP000220922">
    <property type="component" value="Unassembled WGS sequence"/>
</dbReference>
<sequence>MVDASAMKARNHVLLLLAFTILFLYPQKINADMGAKSTMSFSFQYRPDVRDITLEKGQLLECEDSVYPLQNRWIKPATRWARSSGVGACC</sequence>
<accession>A0A2H3KLT6</accession>
<protein>
    <submittedName>
        <fullName evidence="1">Uncharacterized protein</fullName>
    </submittedName>
</protein>
<name>A0A2H3KLT6_9CHLR</name>
<dbReference type="AlphaFoldDB" id="A0A2H3KLT6"/>
<proteinExistence type="predicted"/>